<organism evidence="1 2">
    <name type="scientific">Knipowitschia caucasica</name>
    <name type="common">Caucasian dwarf goby</name>
    <name type="synonym">Pomatoschistus caucasicus</name>
    <dbReference type="NCBI Taxonomy" id="637954"/>
    <lineage>
        <taxon>Eukaryota</taxon>
        <taxon>Metazoa</taxon>
        <taxon>Chordata</taxon>
        <taxon>Craniata</taxon>
        <taxon>Vertebrata</taxon>
        <taxon>Euteleostomi</taxon>
        <taxon>Actinopterygii</taxon>
        <taxon>Neopterygii</taxon>
        <taxon>Teleostei</taxon>
        <taxon>Neoteleostei</taxon>
        <taxon>Acanthomorphata</taxon>
        <taxon>Gobiaria</taxon>
        <taxon>Gobiiformes</taxon>
        <taxon>Gobioidei</taxon>
        <taxon>Gobiidae</taxon>
        <taxon>Gobiinae</taxon>
        <taxon>Knipowitschia</taxon>
    </lineage>
</organism>
<gene>
    <name evidence="1" type="ORF">KC01_LOCUS31549</name>
</gene>
<dbReference type="AlphaFoldDB" id="A0AAV2LRW5"/>
<protein>
    <submittedName>
        <fullName evidence="1">Uncharacterized protein</fullName>
    </submittedName>
</protein>
<dbReference type="EMBL" id="OZ035826">
    <property type="protein sequence ID" value="CAL1603953.1"/>
    <property type="molecule type" value="Genomic_DNA"/>
</dbReference>
<accession>A0AAV2LRW5</accession>
<dbReference type="Proteomes" id="UP001497482">
    <property type="component" value="Chromosome 4"/>
</dbReference>
<evidence type="ECO:0000313" key="2">
    <source>
        <dbReference type="Proteomes" id="UP001497482"/>
    </source>
</evidence>
<proteinExistence type="predicted"/>
<evidence type="ECO:0000313" key="1">
    <source>
        <dbReference type="EMBL" id="CAL1603953.1"/>
    </source>
</evidence>
<name>A0AAV2LRW5_KNICA</name>
<sequence>MLVGVCGRHITLTVQKGRHWQCSVLCAAASRSITQPHAAEDRYCDRSALGLHAADSAKSRGPKDTMKKLKGNTLEETVNMLQDQ</sequence>
<keyword evidence="2" id="KW-1185">Reference proteome</keyword>
<reference evidence="1 2" key="1">
    <citation type="submission" date="2024-04" db="EMBL/GenBank/DDBJ databases">
        <authorList>
            <person name="Waldvogel A.-M."/>
            <person name="Schoenle A."/>
        </authorList>
    </citation>
    <scope>NUCLEOTIDE SEQUENCE [LARGE SCALE GENOMIC DNA]</scope>
</reference>